<dbReference type="AlphaFoldDB" id="A0AA88I4C9"/>
<dbReference type="InterPro" id="IPR036691">
    <property type="entry name" value="Endo/exonu/phosph_ase_sf"/>
</dbReference>
<dbReference type="Proteomes" id="UP001187531">
    <property type="component" value="Unassembled WGS sequence"/>
</dbReference>
<keyword evidence="2" id="KW-1185">Reference proteome</keyword>
<evidence type="ECO:0000313" key="1">
    <source>
        <dbReference type="EMBL" id="KAK2715192.1"/>
    </source>
</evidence>
<comment type="caution">
    <text evidence="1">The sequence shown here is derived from an EMBL/GenBank/DDBJ whole genome shotgun (WGS) entry which is preliminary data.</text>
</comment>
<gene>
    <name evidence="1" type="ORF">QYM36_009994</name>
</gene>
<reference evidence="1" key="1">
    <citation type="submission" date="2023-07" db="EMBL/GenBank/DDBJ databases">
        <title>Chromosome-level genome assembly of Artemia franciscana.</title>
        <authorList>
            <person name="Jo E."/>
        </authorList>
    </citation>
    <scope>NUCLEOTIDE SEQUENCE</scope>
    <source>
        <tissue evidence="1">Whole body</tissue>
    </source>
</reference>
<protein>
    <submittedName>
        <fullName evidence="1">Uncharacterized protein</fullName>
    </submittedName>
</protein>
<dbReference type="SUPFAM" id="SSF56219">
    <property type="entry name" value="DNase I-like"/>
    <property type="match status" value="1"/>
</dbReference>
<dbReference type="Gene3D" id="3.60.10.10">
    <property type="entry name" value="Endonuclease/exonuclease/phosphatase"/>
    <property type="match status" value="1"/>
</dbReference>
<name>A0AA88I4C9_ARTSF</name>
<proteinExistence type="predicted"/>
<organism evidence="1 2">
    <name type="scientific">Artemia franciscana</name>
    <name type="common">Brine shrimp</name>
    <name type="synonym">Artemia sanfranciscana</name>
    <dbReference type="NCBI Taxonomy" id="6661"/>
    <lineage>
        <taxon>Eukaryota</taxon>
        <taxon>Metazoa</taxon>
        <taxon>Ecdysozoa</taxon>
        <taxon>Arthropoda</taxon>
        <taxon>Crustacea</taxon>
        <taxon>Branchiopoda</taxon>
        <taxon>Anostraca</taxon>
        <taxon>Artemiidae</taxon>
        <taxon>Artemia</taxon>
    </lineage>
</organism>
<accession>A0AA88I4C9</accession>
<evidence type="ECO:0000313" key="2">
    <source>
        <dbReference type="Proteomes" id="UP001187531"/>
    </source>
</evidence>
<sequence length="327" mass="36885">MSKRKTKTKDSYAVSSLLLPSFLTTTHFWLALSRDNPTEVAGVKNFHVVSELEMLTALEFGANSAALLEYSALAQPDIWLRRSDVGKHYYKTDLDISLIKEETLMDTLHVTFQLKFDNRAYIESLKIDIVKDNHYLPVKATLLFEIFPFSVAFGTLGKEGKKDLPVRKINRYKRDTIGLTETHLPVSGVEKIVDTTLLLGGCNDGLYREGLGLILSKKTKESLISTTPVSERIVAIRLKDATANLIIIQAYTSDSSRSDEDSQRSEKYYSQLQNLTDSIPKKDIILVIRDFNAVVGTNCNGNEDVMRKFGLDTQRRDFWNTAGTTSW</sequence>
<dbReference type="EMBL" id="JAVRJZ010000012">
    <property type="protein sequence ID" value="KAK2715192.1"/>
    <property type="molecule type" value="Genomic_DNA"/>
</dbReference>